<keyword evidence="2" id="KW-1185">Reference proteome</keyword>
<dbReference type="EMBL" id="CAJJDN010000158">
    <property type="protein sequence ID" value="CAD8125311.1"/>
    <property type="molecule type" value="Genomic_DNA"/>
</dbReference>
<organism evidence="1 2">
    <name type="scientific">Paramecium sonneborni</name>
    <dbReference type="NCBI Taxonomy" id="65129"/>
    <lineage>
        <taxon>Eukaryota</taxon>
        <taxon>Sar</taxon>
        <taxon>Alveolata</taxon>
        <taxon>Ciliophora</taxon>
        <taxon>Intramacronucleata</taxon>
        <taxon>Oligohymenophorea</taxon>
        <taxon>Peniculida</taxon>
        <taxon>Parameciidae</taxon>
        <taxon>Paramecium</taxon>
    </lineage>
</organism>
<evidence type="ECO:0000313" key="1">
    <source>
        <dbReference type="EMBL" id="CAD8125311.1"/>
    </source>
</evidence>
<protein>
    <submittedName>
        <fullName evidence="1">Uncharacterized protein</fullName>
    </submittedName>
</protein>
<gene>
    <name evidence="1" type="ORF">PSON_ATCC_30995.1.T1580034</name>
</gene>
<reference evidence="1" key="1">
    <citation type="submission" date="2021-01" db="EMBL/GenBank/DDBJ databases">
        <authorList>
            <consortium name="Genoscope - CEA"/>
            <person name="William W."/>
        </authorList>
    </citation>
    <scope>NUCLEOTIDE SEQUENCE</scope>
</reference>
<proteinExistence type="predicted"/>
<dbReference type="Proteomes" id="UP000692954">
    <property type="component" value="Unassembled WGS sequence"/>
</dbReference>
<dbReference type="AlphaFoldDB" id="A0A8S1RAQ4"/>
<sequence length="327" mass="38421">MSNQLGVGFGAYKFQTIISNEMRMTKDSVHRTRIQTESRKSIQEKCKYQFQNAKKKIIQKLQDPNERERFHTLIQFEKGSDDSVSDPDNQTLQLLEYKKKKEKEYILQVSDSSSSNSFESSNSVNQSHHKEINEPNAYDEENHLAGQNLKTLTTPTILKSPQISQSRAQIAKQKVMAMKITKYPIVRKDIDFLRSLCQNQNFVNNDKAILEEYKLDKEICVDMDCQDIITFMRLQHEVEEMRRKQIDFNTQKERHYEITQNLPKKSINNKSNNKVEDKDNKFWTVMMAKRFIKNMKLKIEQTPPKPSIQAINLLRKSTRGSTLKNQF</sequence>
<comment type="caution">
    <text evidence="1">The sequence shown here is derived from an EMBL/GenBank/DDBJ whole genome shotgun (WGS) entry which is preliminary data.</text>
</comment>
<accession>A0A8S1RAQ4</accession>
<name>A0A8S1RAQ4_9CILI</name>
<evidence type="ECO:0000313" key="2">
    <source>
        <dbReference type="Proteomes" id="UP000692954"/>
    </source>
</evidence>
<dbReference type="OrthoDB" id="296029at2759"/>